<dbReference type="SUPFAM" id="SSF109635">
    <property type="entry name" value="DnaK suppressor protein DksA, alpha-hairpin domain"/>
    <property type="match status" value="1"/>
</dbReference>
<dbReference type="EMBL" id="JBHSGA010000017">
    <property type="protein sequence ID" value="MFC4527326.1"/>
    <property type="molecule type" value="Genomic_DNA"/>
</dbReference>
<dbReference type="Proteomes" id="UP001595961">
    <property type="component" value="Unassembled WGS sequence"/>
</dbReference>
<evidence type="ECO:0000256" key="1">
    <source>
        <dbReference type="PROSITE-ProRule" id="PRU00510"/>
    </source>
</evidence>
<keyword evidence="3" id="KW-1185">Reference proteome</keyword>
<dbReference type="PROSITE" id="PS51128">
    <property type="entry name" value="ZF_DKSA_2"/>
    <property type="match status" value="1"/>
</dbReference>
<name>A0ABV9C2U5_9GAMM</name>
<gene>
    <name evidence="2" type="ORF">ACFO5W_11845</name>
</gene>
<protein>
    <submittedName>
        <fullName evidence="2">TraR/DksA family transcriptional regulator</fullName>
    </submittedName>
</protein>
<dbReference type="PANTHER" id="PTHR33823:SF4">
    <property type="entry name" value="GENERAL STRESS PROTEIN 16O"/>
    <property type="match status" value="1"/>
</dbReference>
<accession>A0ABV9C2U5</accession>
<reference evidence="3" key="1">
    <citation type="journal article" date="2019" name="Int. J. Syst. Evol. Microbiol.">
        <title>The Global Catalogue of Microorganisms (GCM) 10K type strain sequencing project: providing services to taxonomists for standard genome sequencing and annotation.</title>
        <authorList>
            <consortium name="The Broad Institute Genomics Platform"/>
            <consortium name="The Broad Institute Genome Sequencing Center for Infectious Disease"/>
            <person name="Wu L."/>
            <person name="Ma J."/>
        </authorList>
    </citation>
    <scope>NUCLEOTIDE SEQUENCE [LARGE SCALE GENOMIC DNA]</scope>
    <source>
        <strain evidence="3">CCM 4481</strain>
    </source>
</reference>
<dbReference type="InterPro" id="IPR037187">
    <property type="entry name" value="DnaK_N"/>
</dbReference>
<evidence type="ECO:0000313" key="2">
    <source>
        <dbReference type="EMBL" id="MFC4527326.1"/>
    </source>
</evidence>
<proteinExistence type="predicted"/>
<dbReference type="Gene3D" id="1.20.120.910">
    <property type="entry name" value="DksA, coiled-coil domain"/>
    <property type="match status" value="1"/>
</dbReference>
<dbReference type="RefSeq" id="WP_266149327.1">
    <property type="nucleotide sequence ID" value="NZ_CP064028.1"/>
</dbReference>
<comment type="caution">
    <text evidence="2">The sequence shown here is derived from an EMBL/GenBank/DDBJ whole genome shotgun (WGS) entry which is preliminary data.</text>
</comment>
<organism evidence="2 3">
    <name type="scientific">Dyella halodurans</name>
    <dbReference type="NCBI Taxonomy" id="1920171"/>
    <lineage>
        <taxon>Bacteria</taxon>
        <taxon>Pseudomonadati</taxon>
        <taxon>Pseudomonadota</taxon>
        <taxon>Gammaproteobacteria</taxon>
        <taxon>Lysobacterales</taxon>
        <taxon>Rhodanobacteraceae</taxon>
        <taxon>Dyella</taxon>
    </lineage>
</organism>
<dbReference type="PANTHER" id="PTHR33823">
    <property type="entry name" value="RNA POLYMERASE-BINDING TRANSCRIPTION FACTOR DKSA-RELATED"/>
    <property type="match status" value="1"/>
</dbReference>
<sequence>MPDQQSPLSRDFIEQQRKRLEALRAQVLGGEETATASRRAFQEVHGDEAGEFEDVAQDLAQEEVRQAQHDVDDRRVSDIERALQKIADGTYGLSDISGKPIPKARLEATPEALLTIEEERGREGNR</sequence>
<feature type="zinc finger region" description="dksA C4-type" evidence="1">
    <location>
        <begin position="94"/>
        <end position="118"/>
    </location>
</feature>
<evidence type="ECO:0000313" key="3">
    <source>
        <dbReference type="Proteomes" id="UP001595961"/>
    </source>
</evidence>